<gene>
    <name evidence="1" type="ORF">EXU32_16390</name>
</gene>
<name>A0A4P6N0H2_9MICO</name>
<evidence type="ECO:0000313" key="1">
    <source>
        <dbReference type="EMBL" id="QBF47683.1"/>
    </source>
</evidence>
<proteinExistence type="predicted"/>
<evidence type="ECO:0000313" key="2">
    <source>
        <dbReference type="Proteomes" id="UP000290408"/>
    </source>
</evidence>
<organism evidence="1 2">
    <name type="scientific">Janibacter limosus</name>
    <dbReference type="NCBI Taxonomy" id="53458"/>
    <lineage>
        <taxon>Bacteria</taxon>
        <taxon>Bacillati</taxon>
        <taxon>Actinomycetota</taxon>
        <taxon>Actinomycetes</taxon>
        <taxon>Micrococcales</taxon>
        <taxon>Intrasporangiaceae</taxon>
        <taxon>Janibacter</taxon>
    </lineage>
</organism>
<dbReference type="AlphaFoldDB" id="A0A4P6N0H2"/>
<dbReference type="EMBL" id="CP036164">
    <property type="protein sequence ID" value="QBF47683.1"/>
    <property type="molecule type" value="Genomic_DNA"/>
</dbReference>
<sequence length="369" mass="38746">MSPGRHPRRHTHPRATPGEVKLALTALFAVLVLLVTLAATTSPDSSHVVSVGEQLPLQAAPYNGDVHEVIVPSATVTLRVGQPVEEIDSALVDLEDVPDADRAQRSDDPVRATAGATLVPVSWSVRPATSGSSAEIQAVPITIRLVAGERSLDLADGPLMSLRSPEGETHPPMSLVGVERAADLSIEVEYDGVTQTLDIATGELDTGLAAGIYSPTSTIDTGCGEGAGCHLGTDPGSTWQVDRNDATITVRPLTIRPYDPELGWAASGQRWATVGMHMASASGVRDGERYRSVDRAGPLEVTLDGAEPERSTGLGDDRFVDTRVGSAVFAVDADTPPRELSVDQALTLEGKESPRTVAMHLSIPLDGGK</sequence>
<dbReference type="RefSeq" id="WP_130630860.1">
    <property type="nucleotide sequence ID" value="NZ_CP036164.1"/>
</dbReference>
<dbReference type="OrthoDB" id="4855458at2"/>
<reference evidence="1 2" key="1">
    <citation type="submission" date="2019-02" db="EMBL/GenBank/DDBJ databases">
        <title>Genomic data mining of an Antarctic deep-sea actinobacterium, Janibacterlimosus P3-3-X1.</title>
        <authorList>
            <person name="Liao L."/>
            <person name="Chen B."/>
        </authorList>
    </citation>
    <scope>NUCLEOTIDE SEQUENCE [LARGE SCALE GENOMIC DNA]</scope>
    <source>
        <strain evidence="1 2">P3-3-X1</strain>
    </source>
</reference>
<keyword evidence="2" id="KW-1185">Reference proteome</keyword>
<dbReference type="KEGG" id="jli:EXU32_16390"/>
<protein>
    <submittedName>
        <fullName evidence="1">Uncharacterized protein</fullName>
    </submittedName>
</protein>
<dbReference type="Proteomes" id="UP000290408">
    <property type="component" value="Chromosome"/>
</dbReference>
<accession>A0A4P6N0H2</accession>